<sequence>MLRRCITTHALADTNLEAIACALRRCGRTQAVRCGRSLHARLIKLGSSPSDVFVANNTLSMYSDLSIFNDARTLFDEMPNRNIVSWTSLISAQTRLGDPSEALKTFACMLESEEPNVFAYSAALKACASCADLETGRWIVARVSRIGFRSDTVLMNSAIDMYVKCGSLGEARGVFDGMVIRNLTSWNTMIAGYALEGRMEEAMEMFYRMHEHDRISWNALVMGFARVESARALEFACAMRREGFSLDEFTFPCVLNICGSFGDVGMGQNVHSQVIKFGFEWSCFIGSALIDMYAKCGKLDEAEKLFNGFSNNGGIVGDKLAIWNSMVSGYSINGCGNGTLNLVSKMHRLGMRLDYYTFSSVLKACGNLWNSRFVLQVHGLIVTCGFHLDSVVASVLVDCYVKCGHVRDAFQQFQMIPYKDTVSWAAMISGCTQHGLDSLACSLFVRMIDLEMKVDQFTISSTLKACSNLAGLEFGKQVHAFCTKNGYELEEVTSTSLIDMYSKCGEIDDGMRVFESATQRDAVCWTGIIVGCGQNGRAKDAIRLFAEMLISGVEPNEITFIGVLSACRHAGLVEEACSYFKVMREQHNLFPLSEHFCCMIDLLGRAGKFEEAERLISEMPYNTSEVIWHSLLGGSRCFDNAGIGKSAAERVLSKSSNDTSTYVALSNVYAGLGMWDDSARLREVMRKVGMKDAGKSWVDLRI</sequence>
<dbReference type="InterPro" id="IPR011990">
    <property type="entry name" value="TPR-like_helical_dom_sf"/>
</dbReference>
<evidence type="ECO:0000256" key="1">
    <source>
        <dbReference type="ARBA" id="ARBA00022737"/>
    </source>
</evidence>
<dbReference type="NCBIfam" id="TIGR00756">
    <property type="entry name" value="PPR"/>
    <property type="match status" value="3"/>
</dbReference>
<protein>
    <submittedName>
        <fullName evidence="3">Pentatricopeptide repeat-containing protein</fullName>
    </submittedName>
</protein>
<dbReference type="InterPro" id="IPR046848">
    <property type="entry name" value="E_motif"/>
</dbReference>
<dbReference type="Pfam" id="PF01535">
    <property type="entry name" value="PPR"/>
    <property type="match status" value="9"/>
</dbReference>
<dbReference type="GO" id="GO:0003723">
    <property type="term" value="F:RNA binding"/>
    <property type="evidence" value="ECO:0007669"/>
    <property type="project" value="InterPro"/>
</dbReference>
<accession>A0AAV9DFA2</accession>
<dbReference type="Proteomes" id="UP001180020">
    <property type="component" value="Unassembled WGS sequence"/>
</dbReference>
<dbReference type="InterPro" id="IPR002885">
    <property type="entry name" value="PPR_rpt"/>
</dbReference>
<dbReference type="PROSITE" id="PS51375">
    <property type="entry name" value="PPR"/>
    <property type="match status" value="5"/>
</dbReference>
<proteinExistence type="predicted"/>
<dbReference type="FunFam" id="1.25.40.10:FF:000343">
    <property type="entry name" value="Pentatricopeptide repeat-containing protein At3g58590"/>
    <property type="match status" value="1"/>
</dbReference>
<dbReference type="Pfam" id="PF20431">
    <property type="entry name" value="E_motif"/>
    <property type="match status" value="1"/>
</dbReference>
<dbReference type="EMBL" id="JAUJYO010000013">
    <property type="protein sequence ID" value="KAK1299860.1"/>
    <property type="molecule type" value="Genomic_DNA"/>
</dbReference>
<gene>
    <name evidence="3" type="primary">PCMP-E100</name>
    <name evidence="3" type="ORF">QJS10_CPB13g01224</name>
</gene>
<feature type="repeat" description="PPR" evidence="2">
    <location>
        <begin position="658"/>
        <end position="692"/>
    </location>
</feature>
<dbReference type="FunFam" id="1.25.40.10:FF:000090">
    <property type="entry name" value="Pentatricopeptide repeat-containing protein, chloroplastic"/>
    <property type="match status" value="1"/>
</dbReference>
<dbReference type="FunFam" id="1.25.40.10:FF:000285">
    <property type="entry name" value="Pentatricopeptide repeat-containing protein, chloroplastic"/>
    <property type="match status" value="1"/>
</dbReference>
<feature type="repeat" description="PPR" evidence="2">
    <location>
        <begin position="521"/>
        <end position="555"/>
    </location>
</feature>
<reference evidence="3" key="2">
    <citation type="submission" date="2023-06" db="EMBL/GenBank/DDBJ databases">
        <authorList>
            <person name="Ma L."/>
            <person name="Liu K.-W."/>
            <person name="Li Z."/>
            <person name="Hsiao Y.-Y."/>
            <person name="Qi Y."/>
            <person name="Fu T."/>
            <person name="Tang G."/>
            <person name="Zhang D."/>
            <person name="Sun W.-H."/>
            <person name="Liu D.-K."/>
            <person name="Li Y."/>
            <person name="Chen G.-Z."/>
            <person name="Liu X.-D."/>
            <person name="Liao X.-Y."/>
            <person name="Jiang Y.-T."/>
            <person name="Yu X."/>
            <person name="Hao Y."/>
            <person name="Huang J."/>
            <person name="Zhao X.-W."/>
            <person name="Ke S."/>
            <person name="Chen Y.-Y."/>
            <person name="Wu W.-L."/>
            <person name="Hsu J.-L."/>
            <person name="Lin Y.-F."/>
            <person name="Huang M.-D."/>
            <person name="Li C.-Y."/>
            <person name="Huang L."/>
            <person name="Wang Z.-W."/>
            <person name="Zhao X."/>
            <person name="Zhong W.-Y."/>
            <person name="Peng D.-H."/>
            <person name="Ahmad S."/>
            <person name="Lan S."/>
            <person name="Zhang J.-S."/>
            <person name="Tsai W.-C."/>
            <person name="Van De Peer Y."/>
            <person name="Liu Z.-J."/>
        </authorList>
    </citation>
    <scope>NUCLEOTIDE SEQUENCE</scope>
    <source>
        <strain evidence="3">CP</strain>
        <tissue evidence="3">Leaves</tissue>
    </source>
</reference>
<dbReference type="PANTHER" id="PTHR47926">
    <property type="entry name" value="PENTATRICOPEPTIDE REPEAT-CONTAINING PROTEIN"/>
    <property type="match status" value="1"/>
</dbReference>
<dbReference type="InterPro" id="IPR046960">
    <property type="entry name" value="PPR_At4g14850-like_plant"/>
</dbReference>
<dbReference type="PANTHER" id="PTHR47926:SF342">
    <property type="entry name" value="TETRATRICOPEPTIDE-LIKE HELICAL DOMAIN-CONTAINING PROTEIN-RELATED"/>
    <property type="match status" value="1"/>
</dbReference>
<comment type="caution">
    <text evidence="3">The sequence shown here is derived from an EMBL/GenBank/DDBJ whole genome shotgun (WGS) entry which is preliminary data.</text>
</comment>
<keyword evidence="4" id="KW-1185">Reference proteome</keyword>
<dbReference type="Pfam" id="PF13041">
    <property type="entry name" value="PPR_2"/>
    <property type="match status" value="1"/>
</dbReference>
<feature type="repeat" description="PPR" evidence="2">
    <location>
        <begin position="82"/>
        <end position="112"/>
    </location>
</feature>
<dbReference type="Gene3D" id="1.25.40.10">
    <property type="entry name" value="Tetratricopeptide repeat domain"/>
    <property type="match status" value="6"/>
</dbReference>
<evidence type="ECO:0000256" key="2">
    <source>
        <dbReference type="PROSITE-ProRule" id="PRU00708"/>
    </source>
</evidence>
<evidence type="ECO:0000313" key="3">
    <source>
        <dbReference type="EMBL" id="KAK1299860.1"/>
    </source>
</evidence>
<evidence type="ECO:0000313" key="4">
    <source>
        <dbReference type="Proteomes" id="UP001180020"/>
    </source>
</evidence>
<dbReference type="GO" id="GO:0009451">
    <property type="term" value="P:RNA modification"/>
    <property type="evidence" value="ECO:0007669"/>
    <property type="project" value="InterPro"/>
</dbReference>
<feature type="repeat" description="PPR" evidence="2">
    <location>
        <begin position="182"/>
        <end position="216"/>
    </location>
</feature>
<name>A0AAV9DFA2_ACOCL</name>
<keyword evidence="1" id="KW-0677">Repeat</keyword>
<feature type="repeat" description="PPR" evidence="2">
    <location>
        <begin position="420"/>
        <end position="454"/>
    </location>
</feature>
<reference evidence="3" key="1">
    <citation type="journal article" date="2023" name="Nat. Commun.">
        <title>Diploid and tetraploid genomes of Acorus and the evolution of monocots.</title>
        <authorList>
            <person name="Ma L."/>
            <person name="Liu K.W."/>
            <person name="Li Z."/>
            <person name="Hsiao Y.Y."/>
            <person name="Qi Y."/>
            <person name="Fu T."/>
            <person name="Tang G.D."/>
            <person name="Zhang D."/>
            <person name="Sun W.H."/>
            <person name="Liu D.K."/>
            <person name="Li Y."/>
            <person name="Chen G.Z."/>
            <person name="Liu X.D."/>
            <person name="Liao X.Y."/>
            <person name="Jiang Y.T."/>
            <person name="Yu X."/>
            <person name="Hao Y."/>
            <person name="Huang J."/>
            <person name="Zhao X.W."/>
            <person name="Ke S."/>
            <person name="Chen Y.Y."/>
            <person name="Wu W.L."/>
            <person name="Hsu J.L."/>
            <person name="Lin Y.F."/>
            <person name="Huang M.D."/>
            <person name="Li C.Y."/>
            <person name="Huang L."/>
            <person name="Wang Z.W."/>
            <person name="Zhao X."/>
            <person name="Zhong W.Y."/>
            <person name="Peng D.H."/>
            <person name="Ahmad S."/>
            <person name="Lan S."/>
            <person name="Zhang J.S."/>
            <person name="Tsai W.C."/>
            <person name="Van de Peer Y."/>
            <person name="Liu Z.J."/>
        </authorList>
    </citation>
    <scope>NUCLEOTIDE SEQUENCE</scope>
    <source>
        <strain evidence="3">CP</strain>
    </source>
</reference>
<dbReference type="AlphaFoldDB" id="A0AAV9DFA2"/>
<organism evidence="3 4">
    <name type="scientific">Acorus calamus</name>
    <name type="common">Sweet flag</name>
    <dbReference type="NCBI Taxonomy" id="4465"/>
    <lineage>
        <taxon>Eukaryota</taxon>
        <taxon>Viridiplantae</taxon>
        <taxon>Streptophyta</taxon>
        <taxon>Embryophyta</taxon>
        <taxon>Tracheophyta</taxon>
        <taxon>Spermatophyta</taxon>
        <taxon>Magnoliopsida</taxon>
        <taxon>Liliopsida</taxon>
        <taxon>Acoraceae</taxon>
        <taxon>Acorus</taxon>
    </lineage>
</organism>